<reference evidence="4 5" key="1">
    <citation type="submission" date="2016-01" db="EMBL/GenBank/DDBJ databases">
        <title>Genome sequencing of Roseivirga echinicomitans KMM 6058.</title>
        <authorList>
            <person name="Selvaratnam C."/>
            <person name="Thevarajoo S."/>
            <person name="Goh K.M."/>
            <person name="Ee R."/>
            <person name="Chan K.-G."/>
            <person name="Chong C.S."/>
        </authorList>
    </citation>
    <scope>NUCLEOTIDE SEQUENCE [LARGE SCALE GENOMIC DNA]</scope>
    <source>
        <strain evidence="4 5">KMM 6058</strain>
    </source>
</reference>
<evidence type="ECO:0000313" key="4">
    <source>
        <dbReference type="EMBL" id="KYG73192.1"/>
    </source>
</evidence>
<evidence type="ECO:0000256" key="2">
    <source>
        <dbReference type="SAM" id="SignalP"/>
    </source>
</evidence>
<dbReference type="InterPro" id="IPR052030">
    <property type="entry name" value="Peptidase_M20/M20A_hydrolases"/>
</dbReference>
<dbReference type="SUPFAM" id="SSF55031">
    <property type="entry name" value="Bacterial exopeptidase dimerisation domain"/>
    <property type="match status" value="1"/>
</dbReference>
<dbReference type="Proteomes" id="UP000075615">
    <property type="component" value="Unassembled WGS sequence"/>
</dbReference>
<feature type="domain" description="Peptidase M20 dimerisation" evidence="3">
    <location>
        <begin position="220"/>
        <end position="298"/>
    </location>
</feature>
<dbReference type="OrthoDB" id="9781032at2"/>
<dbReference type="InterPro" id="IPR036264">
    <property type="entry name" value="Bact_exopeptidase_dim_dom"/>
</dbReference>
<dbReference type="EMBL" id="LRDB01000050">
    <property type="protein sequence ID" value="KYG73192.1"/>
    <property type="molecule type" value="Genomic_DNA"/>
</dbReference>
<feature type="signal peptide" evidence="2">
    <location>
        <begin position="1"/>
        <end position="24"/>
    </location>
</feature>
<dbReference type="AlphaFoldDB" id="A0A150X3M8"/>
<keyword evidence="4" id="KW-0378">Hydrolase</keyword>
<gene>
    <name evidence="4" type="ORF">AWN68_10955</name>
</gene>
<dbReference type="NCBIfam" id="TIGR01891">
    <property type="entry name" value="amidohydrolases"/>
    <property type="match status" value="1"/>
</dbReference>
<evidence type="ECO:0000256" key="1">
    <source>
        <dbReference type="SAM" id="MobiDB-lite"/>
    </source>
</evidence>
<proteinExistence type="predicted"/>
<sequence>MKRPLNSKLLLCIALLFTSSFTFAQKKYSEKQITKLKTEVAQIVEDNHKQTQVMIDKIFSFAELGFQEYESSKYLTGILRANGFDIVDGVSGIPTAWFATWKQGDGPTIALGSDVDNIPKASQYPGVAYHKPMVEGAPGHGEGHNAGIPLNITAALAVKQIMEREGIQGTLILWPGIAEELVAAKAWYTRDGLFDDVDISIFTHVSSNLSVSYGQASGTGLISVEYTFDGEAAHSAGSPWRGRSALDAVELMSVGWNYKREHLTTLKRSHSIITDGGDQPNVVPSKASIWYYFRDVTYEGIMEMYADANNIAKGAALMTDTQMSSRILGTAWPRHFNKTIAETMHENIKIVGLPTWSEEDQELAKATQAEVGSNPRGLSTNLSNLGMPVTRPVSGGSDDIGDVSWKVPTVTMRFPSNIPGLQGHHWSNAIAMATPIAHKGATAGAKAEAMTIMDFLLKPELVTQAWDYFNNVQSKETQYKPMISASDAPPIYLNKKIMDEFRPQLEKFYYDETKYGSYLEQLGVTYPTIKKGN</sequence>
<evidence type="ECO:0000313" key="5">
    <source>
        <dbReference type="Proteomes" id="UP000075615"/>
    </source>
</evidence>
<dbReference type="GO" id="GO:0016805">
    <property type="term" value="F:dipeptidase activity"/>
    <property type="evidence" value="ECO:0007669"/>
    <property type="project" value="TreeGrafter"/>
</dbReference>
<dbReference type="Gene3D" id="3.40.630.10">
    <property type="entry name" value="Zn peptidases"/>
    <property type="match status" value="2"/>
</dbReference>
<name>A0A150X3M8_9BACT</name>
<dbReference type="GO" id="GO:0071713">
    <property type="term" value="F:para-aminobenzoyl-glutamate hydrolase activity"/>
    <property type="evidence" value="ECO:0007669"/>
    <property type="project" value="TreeGrafter"/>
</dbReference>
<evidence type="ECO:0000259" key="3">
    <source>
        <dbReference type="Pfam" id="PF07687"/>
    </source>
</evidence>
<comment type="caution">
    <text evidence="4">The sequence shown here is derived from an EMBL/GenBank/DDBJ whole genome shotgun (WGS) entry which is preliminary data.</text>
</comment>
<dbReference type="GO" id="GO:0046657">
    <property type="term" value="P:folic acid catabolic process"/>
    <property type="evidence" value="ECO:0007669"/>
    <property type="project" value="TreeGrafter"/>
</dbReference>
<protein>
    <submittedName>
        <fullName evidence="4">Amidohydrolase</fullName>
    </submittedName>
</protein>
<dbReference type="InterPro" id="IPR017439">
    <property type="entry name" value="Amidohydrolase"/>
</dbReference>
<feature type="chain" id="PRO_5007574241" evidence="2">
    <location>
        <begin position="25"/>
        <end position="533"/>
    </location>
</feature>
<accession>A0A150X3M8</accession>
<dbReference type="Pfam" id="PF07687">
    <property type="entry name" value="M20_dimer"/>
    <property type="match status" value="1"/>
</dbReference>
<dbReference type="InterPro" id="IPR011650">
    <property type="entry name" value="Peptidase_M20_dimer"/>
</dbReference>
<feature type="region of interest" description="Disordered" evidence="1">
    <location>
        <begin position="365"/>
        <end position="385"/>
    </location>
</feature>
<dbReference type="PANTHER" id="PTHR30575">
    <property type="entry name" value="PEPTIDASE M20"/>
    <property type="match status" value="1"/>
</dbReference>
<dbReference type="PANTHER" id="PTHR30575:SF0">
    <property type="entry name" value="XAA-ARG DIPEPTIDASE"/>
    <property type="match status" value="1"/>
</dbReference>
<organism evidence="4 5">
    <name type="scientific">Roseivirga echinicomitans</name>
    <dbReference type="NCBI Taxonomy" id="296218"/>
    <lineage>
        <taxon>Bacteria</taxon>
        <taxon>Pseudomonadati</taxon>
        <taxon>Bacteroidota</taxon>
        <taxon>Cytophagia</taxon>
        <taxon>Cytophagales</taxon>
        <taxon>Roseivirgaceae</taxon>
        <taxon>Roseivirga</taxon>
    </lineage>
</organism>
<dbReference type="STRING" id="296218.AWN68_10955"/>
<dbReference type="Gene3D" id="3.30.70.360">
    <property type="match status" value="1"/>
</dbReference>
<dbReference type="GO" id="GO:0005737">
    <property type="term" value="C:cytoplasm"/>
    <property type="evidence" value="ECO:0007669"/>
    <property type="project" value="TreeGrafter"/>
</dbReference>
<keyword evidence="2" id="KW-0732">Signal</keyword>
<dbReference type="SUPFAM" id="SSF53187">
    <property type="entry name" value="Zn-dependent exopeptidases"/>
    <property type="match status" value="1"/>
</dbReference>
<keyword evidence="5" id="KW-1185">Reference proteome</keyword>
<dbReference type="RefSeq" id="WP_068418395.1">
    <property type="nucleotide sequence ID" value="NZ_LRDB01000050.1"/>
</dbReference>